<comment type="caution">
    <text evidence="5">The sequence shown here is derived from an EMBL/GenBank/DDBJ whole genome shotgun (WGS) entry which is preliminary data.</text>
</comment>
<keyword evidence="2" id="KW-0233">DNA recombination</keyword>
<protein>
    <submittedName>
        <fullName evidence="5">DNA repair protein RecO</fullName>
    </submittedName>
</protein>
<dbReference type="InterPro" id="IPR012340">
    <property type="entry name" value="NA-bd_OB-fold"/>
</dbReference>
<gene>
    <name evidence="5" type="ORF">A3J56_00715</name>
</gene>
<feature type="domain" description="DNA replication/recombination mediator RecO N-terminal" evidence="4">
    <location>
        <begin position="5"/>
        <end position="82"/>
    </location>
</feature>
<dbReference type="PANTHER" id="PTHR33991:SF1">
    <property type="entry name" value="DNA REPAIR PROTEIN RECO"/>
    <property type="match status" value="1"/>
</dbReference>
<dbReference type="GO" id="GO:0006310">
    <property type="term" value="P:DNA recombination"/>
    <property type="evidence" value="ECO:0007669"/>
    <property type="project" value="UniProtKB-KW"/>
</dbReference>
<dbReference type="SUPFAM" id="SSF50249">
    <property type="entry name" value="Nucleic acid-binding proteins"/>
    <property type="match status" value="1"/>
</dbReference>
<keyword evidence="1" id="KW-0227">DNA damage</keyword>
<dbReference type="GO" id="GO:0006302">
    <property type="term" value="P:double-strand break repair"/>
    <property type="evidence" value="ECO:0007669"/>
    <property type="project" value="TreeGrafter"/>
</dbReference>
<dbReference type="Pfam" id="PF11967">
    <property type="entry name" value="RecO_N"/>
    <property type="match status" value="1"/>
</dbReference>
<dbReference type="InterPro" id="IPR003717">
    <property type="entry name" value="RecO"/>
</dbReference>
<name>A0A1F5WFE1_9BACT</name>
<dbReference type="AlphaFoldDB" id="A0A1F5WFE1"/>
<sequence>MSSVYHKTEGLVLRKMPFGEADFLVRILTREFGKMDALAKGARKSASKLNPHLDILNFIRISFVQNGERLPTLTDAEIIERFDNVFSDANRIAVAGRMLKSIDTLVYGGEPDSDLLDIAFVLLRSLNHAREPIDGVAKDMTNVEDIGNRFARAFLKHQGYGETADSSLLPQEVADTIMNAWPNLMI</sequence>
<dbReference type="InterPro" id="IPR022572">
    <property type="entry name" value="DNA_rep/recomb_RecO_N"/>
</dbReference>
<dbReference type="EMBL" id="MFHQ01000022">
    <property type="protein sequence ID" value="OGF74422.1"/>
    <property type="molecule type" value="Genomic_DNA"/>
</dbReference>
<organism evidence="5 6">
    <name type="scientific">Candidatus Giovannonibacteria bacterium RIFCSPHIGHO2_02_FULL_46_20</name>
    <dbReference type="NCBI Taxonomy" id="1798338"/>
    <lineage>
        <taxon>Bacteria</taxon>
        <taxon>Candidatus Giovannoniibacteriota</taxon>
    </lineage>
</organism>
<reference evidence="5 6" key="1">
    <citation type="journal article" date="2016" name="Nat. Commun.">
        <title>Thousands of microbial genomes shed light on interconnected biogeochemical processes in an aquifer system.</title>
        <authorList>
            <person name="Anantharaman K."/>
            <person name="Brown C.T."/>
            <person name="Hug L.A."/>
            <person name="Sharon I."/>
            <person name="Castelle C.J."/>
            <person name="Probst A.J."/>
            <person name="Thomas B.C."/>
            <person name="Singh A."/>
            <person name="Wilkins M.J."/>
            <person name="Karaoz U."/>
            <person name="Brodie E.L."/>
            <person name="Williams K.H."/>
            <person name="Hubbard S.S."/>
            <person name="Banfield J.F."/>
        </authorList>
    </citation>
    <scope>NUCLEOTIDE SEQUENCE [LARGE SCALE GENOMIC DNA]</scope>
</reference>
<evidence type="ECO:0000256" key="3">
    <source>
        <dbReference type="ARBA" id="ARBA00023204"/>
    </source>
</evidence>
<evidence type="ECO:0000259" key="4">
    <source>
        <dbReference type="Pfam" id="PF11967"/>
    </source>
</evidence>
<dbReference type="Gene3D" id="2.40.50.140">
    <property type="entry name" value="Nucleic acid-binding proteins"/>
    <property type="match status" value="1"/>
</dbReference>
<proteinExistence type="predicted"/>
<dbReference type="PANTHER" id="PTHR33991">
    <property type="entry name" value="DNA REPAIR PROTEIN RECO"/>
    <property type="match status" value="1"/>
</dbReference>
<evidence type="ECO:0000313" key="6">
    <source>
        <dbReference type="Proteomes" id="UP000178406"/>
    </source>
</evidence>
<dbReference type="STRING" id="1798338.A3J56_00715"/>
<dbReference type="GO" id="GO:0043590">
    <property type="term" value="C:bacterial nucleoid"/>
    <property type="evidence" value="ECO:0007669"/>
    <property type="project" value="TreeGrafter"/>
</dbReference>
<accession>A0A1F5WFE1</accession>
<dbReference type="NCBIfam" id="TIGR00613">
    <property type="entry name" value="reco"/>
    <property type="match status" value="1"/>
</dbReference>
<evidence type="ECO:0000313" key="5">
    <source>
        <dbReference type="EMBL" id="OGF74422.1"/>
    </source>
</evidence>
<dbReference type="Proteomes" id="UP000178406">
    <property type="component" value="Unassembled WGS sequence"/>
</dbReference>
<evidence type="ECO:0000256" key="1">
    <source>
        <dbReference type="ARBA" id="ARBA00022763"/>
    </source>
</evidence>
<keyword evidence="3" id="KW-0234">DNA repair</keyword>
<evidence type="ECO:0000256" key="2">
    <source>
        <dbReference type="ARBA" id="ARBA00023172"/>
    </source>
</evidence>